<feature type="region of interest" description="Disordered" evidence="10">
    <location>
        <begin position="1246"/>
        <end position="1286"/>
    </location>
</feature>
<reference evidence="13" key="1">
    <citation type="submission" date="2016-11" db="UniProtKB">
        <authorList>
            <consortium name="WormBaseParasite"/>
        </authorList>
    </citation>
    <scope>IDENTIFICATION</scope>
</reference>
<protein>
    <recommendedName>
        <fullName evidence="9">Innexin</fullName>
    </recommendedName>
</protein>
<feature type="domain" description="MATH" evidence="11">
    <location>
        <begin position="790"/>
        <end position="941"/>
    </location>
</feature>
<evidence type="ECO:0000256" key="3">
    <source>
        <dbReference type="ARBA" id="ARBA00022475"/>
    </source>
</evidence>
<evidence type="ECO:0000256" key="8">
    <source>
        <dbReference type="ARBA" id="ARBA00023303"/>
    </source>
</evidence>
<proteinExistence type="inferred from homology"/>
<keyword evidence="3" id="KW-1003">Cell membrane</keyword>
<feature type="transmembrane region" description="Helical" evidence="9">
    <location>
        <begin position="283"/>
        <end position="308"/>
    </location>
</feature>
<dbReference type="GO" id="GO:0005243">
    <property type="term" value="F:gap junction channel activity"/>
    <property type="evidence" value="ECO:0007669"/>
    <property type="project" value="TreeGrafter"/>
</dbReference>
<keyword evidence="4 9" id="KW-0812">Transmembrane</keyword>
<evidence type="ECO:0000256" key="10">
    <source>
        <dbReference type="SAM" id="MobiDB-lite"/>
    </source>
</evidence>
<keyword evidence="8 9" id="KW-0407">Ion channel</keyword>
<dbReference type="InterPro" id="IPR008974">
    <property type="entry name" value="TRAF-like"/>
</dbReference>
<dbReference type="PROSITE" id="PS51013">
    <property type="entry name" value="PANNEXIN"/>
    <property type="match status" value="1"/>
</dbReference>
<organism evidence="12 13">
    <name type="scientific">Macrostomum lignano</name>
    <dbReference type="NCBI Taxonomy" id="282301"/>
    <lineage>
        <taxon>Eukaryota</taxon>
        <taxon>Metazoa</taxon>
        <taxon>Spiralia</taxon>
        <taxon>Lophotrochozoa</taxon>
        <taxon>Platyhelminthes</taxon>
        <taxon>Rhabditophora</taxon>
        <taxon>Macrostomorpha</taxon>
        <taxon>Macrostomida</taxon>
        <taxon>Macrostomidae</taxon>
        <taxon>Macrostomum</taxon>
    </lineage>
</organism>
<evidence type="ECO:0000313" key="13">
    <source>
        <dbReference type="WBParaSite" id="maker-uti_cns_0015797-snap-gene-0.1-mRNA-1"/>
    </source>
</evidence>
<dbReference type="PROSITE" id="PS50144">
    <property type="entry name" value="MATH"/>
    <property type="match status" value="1"/>
</dbReference>
<dbReference type="PRINTS" id="PR01262">
    <property type="entry name" value="INNEXIN"/>
</dbReference>
<evidence type="ECO:0000256" key="5">
    <source>
        <dbReference type="ARBA" id="ARBA00022989"/>
    </source>
</evidence>
<evidence type="ECO:0000256" key="4">
    <source>
        <dbReference type="ARBA" id="ARBA00022692"/>
    </source>
</evidence>
<evidence type="ECO:0000256" key="6">
    <source>
        <dbReference type="ARBA" id="ARBA00023065"/>
    </source>
</evidence>
<dbReference type="InterPro" id="IPR002083">
    <property type="entry name" value="MATH/TRAF_dom"/>
</dbReference>
<feature type="region of interest" description="Disordered" evidence="10">
    <location>
        <begin position="1110"/>
        <end position="1130"/>
    </location>
</feature>
<dbReference type="GO" id="GO:0034220">
    <property type="term" value="P:monoatomic ion transmembrane transport"/>
    <property type="evidence" value="ECO:0007669"/>
    <property type="project" value="UniProtKB-KW"/>
</dbReference>
<comment type="function">
    <text evidence="9">Structural component of the gap junctions.</text>
</comment>
<dbReference type="Pfam" id="PF22486">
    <property type="entry name" value="MATH_2"/>
    <property type="match status" value="1"/>
</dbReference>
<dbReference type="PANTHER" id="PTHR11893">
    <property type="entry name" value="INNEXIN"/>
    <property type="match status" value="1"/>
</dbReference>
<dbReference type="InterPro" id="IPR000990">
    <property type="entry name" value="Innexin"/>
</dbReference>
<feature type="transmembrane region" description="Helical" evidence="9">
    <location>
        <begin position="396"/>
        <end position="418"/>
    </location>
</feature>
<dbReference type="Pfam" id="PF00876">
    <property type="entry name" value="Innexin"/>
    <property type="match status" value="1"/>
</dbReference>
<evidence type="ECO:0000256" key="9">
    <source>
        <dbReference type="RuleBase" id="RU010713"/>
    </source>
</evidence>
<evidence type="ECO:0000256" key="1">
    <source>
        <dbReference type="ARBA" id="ARBA00004651"/>
    </source>
</evidence>
<keyword evidence="2 9" id="KW-0813">Transport</keyword>
<accession>A0A1I8ITC5</accession>
<feature type="transmembrane region" description="Helical" evidence="9">
    <location>
        <begin position="101"/>
        <end position="121"/>
    </location>
</feature>
<feature type="region of interest" description="Disordered" evidence="10">
    <location>
        <begin position="1373"/>
        <end position="1404"/>
    </location>
</feature>
<evidence type="ECO:0000313" key="12">
    <source>
        <dbReference type="Proteomes" id="UP000095280"/>
    </source>
</evidence>
<keyword evidence="12" id="KW-1185">Reference proteome</keyword>
<feature type="transmembrane region" description="Helical" evidence="9">
    <location>
        <begin position="180"/>
        <end position="201"/>
    </location>
</feature>
<comment type="similarity">
    <text evidence="9">Belongs to the pannexin family.</text>
</comment>
<feature type="transmembrane region" description="Helical" evidence="9">
    <location>
        <begin position="42"/>
        <end position="64"/>
    </location>
</feature>
<dbReference type="SUPFAM" id="SSF49599">
    <property type="entry name" value="TRAF domain-like"/>
    <property type="match status" value="1"/>
</dbReference>
<dbReference type="Proteomes" id="UP000095280">
    <property type="component" value="Unplaced"/>
</dbReference>
<feature type="region of interest" description="Disordered" evidence="10">
    <location>
        <begin position="519"/>
        <end position="556"/>
    </location>
</feature>
<evidence type="ECO:0000256" key="2">
    <source>
        <dbReference type="ARBA" id="ARBA00022448"/>
    </source>
</evidence>
<name>A0A1I8ITC5_9PLAT</name>
<gene>
    <name evidence="9" type="primary">inx</name>
</gene>
<dbReference type="WBParaSite" id="maker-uti_cns_0015797-snap-gene-0.1-mRNA-1">
    <property type="protein sequence ID" value="maker-uti_cns_0015797-snap-gene-0.1-mRNA-1"/>
    <property type="gene ID" value="maker-uti_cns_0015797-snap-gene-0.1"/>
</dbReference>
<keyword evidence="7 9" id="KW-0472">Membrane</keyword>
<keyword evidence="5 9" id="KW-1133">Transmembrane helix</keyword>
<sequence length="1411" mass="155625">MKFSLWLRACPRSMRGLPDFGSPTLSYLRQQKDLKQNLNSDLTWKLGFCASLLQLIGLSSTYLLSQAQRSIMLLTEFLDRLGKLDALGHVGLDDFADRINFLFTVLLLIVFSSITTLKTYFLNPITCYVPNILGSHEGQTAYITSMCYTDGLYNVPLDEFEIKNHLETWSDRYRDRKIYYYQWLPFVLAAQGVAFYAPSLFWRLFVQSRASCDLWQLARATAEAQRSDGEKREKTLRQVARQLELWLRSTRPLAGSWSDKLHRGLRGSLALSLPSKRLGTRLVWAYIAVKLMYIGNLVGQLLVMAYLVRPDTSVSLLSSVLGFSSDLVGHLATGADWRRTGLFPRSGCCAVALKGRLGRLRKIKVRMRYMYASLPCQMSLAQCALPVNMIHEKLFAFLWLWFIVALFATLLSLCLWCTRLAPARGRRRQLTRCLRLAGTIVGQSEEDGAHLKLARVLDGFLDDFVRPDGCLVLRLLELSSGDTAVAEICAGLFRAYARAADGAHSDTIVLTTAPDEAAVPSAPPLAGQQHRLRRRSCSGSGQQPHCHHHHGGGLHQRDSFLRQQQQQLLSPVESSTEAEAARKKLPEANTYFQKHLVYHGVHLVEVEHQVQFANVVKVFVEHFNKVVYGLQVHEVVVADVNADAEVETGVAPVDDFVISEFNKVGVLGVADCDGGVHLLYELLLLLILEVHVPLGQAGLASPRDEEGWKVHHLRQRLQLGKGAAGGAAGSRRSSRREQAEQQAEQILAAADALLEVNRCLTSHQSALQSLSSRVAGIEEATHRFELQAALPSFVWCIDNFGRSFSQARAGQQERLVSEPFRLAPYSYVMRMSACLFGESAVRGRCLSVFVCFLPGEFDSLLEWPFNKRLYITALDLSGAGRHHSRVLIPGRLEGNFNRSYLRRPAGGQSPWFGVRNFMELSRLENGGQFVRGNRLHLRLEVPLDEPLLRAAAQSQQGELQLRAAAQSQQVDCSSELLPNHSRVNCSSELLPNHSRAKEKRERRLRAGHAGMPAGGRQHPWRSWRIAENQNACADEQLRRRMRAFEAAHRREVARIAAECRQARGGDGDSKGGGPAFPYLEKRNAIAVRSAARPEGPAAGRCSWRGRRWPACGSNPAPGQHRGRQGRPPPLAPILPAPLRLQLLPEGRAAELLAGAERRRLRRLEAARASARSLDGQVSDFGLLPPIAPARCLHGNQESKDSKIAALSDEQARGLRELSIRLHKCPPAVSGGKVQQTDVVSIARFIGSRRRRRRGQQAMPQVGRRGRKLGEASRHAGKSGEAAATAATAGSDVVLGAADSGQRVGWSGEGGAARAPSVATNNLQRLDAELAPHRRGLHEDEADGRHAGHGRLPVWLAEAELRQAAQLAVRVRHEAPPVRHSPGEAAAAAAAADRRPPDDADGGGGGCCGCWA</sequence>
<comment type="caution">
    <text evidence="9">Lacks conserved residue(s) required for the propagation of feature annotation.</text>
</comment>
<comment type="subcellular location">
    <subcellularLocation>
        <location evidence="1 9">Cell membrane</location>
        <topology evidence="1 9">Multi-pass membrane protein</topology>
    </subcellularLocation>
</comment>
<keyword evidence="6 9" id="KW-0406">Ion transport</keyword>
<dbReference type="GO" id="GO:0005886">
    <property type="term" value="C:plasma membrane"/>
    <property type="evidence" value="ECO:0007669"/>
    <property type="project" value="UniProtKB-SubCell"/>
</dbReference>
<evidence type="ECO:0000256" key="7">
    <source>
        <dbReference type="ARBA" id="ARBA00023136"/>
    </source>
</evidence>
<dbReference type="Gene3D" id="2.60.210.10">
    <property type="entry name" value="Apoptosis, Tumor Necrosis Factor Receptor Associated Protein 2, Chain A"/>
    <property type="match status" value="1"/>
</dbReference>
<evidence type="ECO:0000259" key="11">
    <source>
        <dbReference type="PROSITE" id="PS50144"/>
    </source>
</evidence>
<dbReference type="GO" id="GO:0005921">
    <property type="term" value="C:gap junction"/>
    <property type="evidence" value="ECO:0007669"/>
    <property type="project" value="UniProtKB-UniRule"/>
</dbReference>
<dbReference type="PANTHER" id="PTHR11893:SF36">
    <property type="entry name" value="INNEXIN-5"/>
    <property type="match status" value="1"/>
</dbReference>